<dbReference type="Gene3D" id="3.15.10.40">
    <property type="entry name" value="Uncharacterised protein PF07273, DUF1439"/>
    <property type="match status" value="1"/>
</dbReference>
<name>A0A5E4S9W1_9BURK</name>
<dbReference type="AlphaFoldDB" id="A0A5E4S9W1"/>
<protein>
    <recommendedName>
        <fullName evidence="4">DUF1439 domain-containing protein</fullName>
    </recommendedName>
</protein>
<organism evidence="2 3">
    <name type="scientific">Pandoraea eparura</name>
    <dbReference type="NCBI Taxonomy" id="2508291"/>
    <lineage>
        <taxon>Bacteria</taxon>
        <taxon>Pseudomonadati</taxon>
        <taxon>Pseudomonadota</taxon>
        <taxon>Betaproteobacteria</taxon>
        <taxon>Burkholderiales</taxon>
        <taxon>Burkholderiaceae</taxon>
        <taxon>Pandoraea</taxon>
    </lineage>
</organism>
<dbReference type="Proteomes" id="UP000400981">
    <property type="component" value="Unassembled WGS sequence"/>
</dbReference>
<dbReference type="OrthoDB" id="8535650at2"/>
<accession>A0A5E4S9W1</accession>
<dbReference type="EMBL" id="CABPSH010000001">
    <property type="protein sequence ID" value="VVD70819.1"/>
    <property type="molecule type" value="Genomic_DNA"/>
</dbReference>
<keyword evidence="1" id="KW-0812">Transmembrane</keyword>
<keyword evidence="1" id="KW-0472">Membrane</keyword>
<dbReference type="PROSITE" id="PS51318">
    <property type="entry name" value="TAT"/>
    <property type="match status" value="1"/>
</dbReference>
<feature type="transmembrane region" description="Helical" evidence="1">
    <location>
        <begin position="39"/>
        <end position="60"/>
    </location>
</feature>
<evidence type="ECO:0008006" key="4">
    <source>
        <dbReference type="Google" id="ProtNLM"/>
    </source>
</evidence>
<reference evidence="2 3" key="1">
    <citation type="submission" date="2019-08" db="EMBL/GenBank/DDBJ databases">
        <authorList>
            <person name="Peeters C."/>
        </authorList>
    </citation>
    <scope>NUCLEOTIDE SEQUENCE [LARGE SCALE GENOMIC DNA]</scope>
    <source>
        <strain evidence="2 3">LMG 31012</strain>
    </source>
</reference>
<sequence>MPGSAHPDQRIRQQCDALVPQGTSRFPGRITDGLTRRRWLALSGAMALAAGLAACAGLPFGNDYTFSESQLQRALDRKFPFERRVLAVLDINLSHPRLTLLPARNRLAVSIDATVTHPFGGAPLTGTLAIDSALAYDPATMSVVLRDPEVETFTIDGLPERWSRQLIAAGALIATQLLQGAPLYTFKPEQLSIGGVARQPGAITVRSHGVNVKFDAR</sequence>
<keyword evidence="3" id="KW-1185">Reference proteome</keyword>
<proteinExistence type="predicted"/>
<dbReference type="Pfam" id="PF07273">
    <property type="entry name" value="DUF1439"/>
    <property type="match status" value="1"/>
</dbReference>
<evidence type="ECO:0000313" key="2">
    <source>
        <dbReference type="EMBL" id="VVD70819.1"/>
    </source>
</evidence>
<evidence type="ECO:0000313" key="3">
    <source>
        <dbReference type="Proteomes" id="UP000400981"/>
    </source>
</evidence>
<dbReference type="RefSeq" id="WP_150587825.1">
    <property type="nucleotide sequence ID" value="NZ_CABPSH010000001.1"/>
</dbReference>
<gene>
    <name evidence="2" type="ORF">PEP31012_00591</name>
</gene>
<evidence type="ECO:0000256" key="1">
    <source>
        <dbReference type="SAM" id="Phobius"/>
    </source>
</evidence>
<keyword evidence="1" id="KW-1133">Transmembrane helix</keyword>
<dbReference type="InterPro" id="IPR010835">
    <property type="entry name" value="DUF1439"/>
</dbReference>
<dbReference type="InterPro" id="IPR006311">
    <property type="entry name" value="TAT_signal"/>
</dbReference>